<organism evidence="1 2">
    <name type="scientific">Candidatus Zambryskibacteria bacterium RIFCSPLOWO2_01_FULL_45_21</name>
    <dbReference type="NCBI Taxonomy" id="1802761"/>
    <lineage>
        <taxon>Bacteria</taxon>
        <taxon>Candidatus Zambryskiibacteriota</taxon>
    </lineage>
</organism>
<sequence>MKERFFNIGAVLFFGFLFWSASEAGYQQEAKRCITNWGNWGQDVRQTEVWFGCEGSVFKRKFASFEMLSGWAVDSIVHHQPEGGYGRGTTVHLFLR</sequence>
<dbReference type="AlphaFoldDB" id="A0A1G2U2G8"/>
<accession>A0A1G2U2G8</accession>
<evidence type="ECO:0000313" key="1">
    <source>
        <dbReference type="EMBL" id="OHB03717.1"/>
    </source>
</evidence>
<name>A0A1G2U2G8_9BACT</name>
<gene>
    <name evidence="1" type="ORF">A3B14_01580</name>
</gene>
<comment type="caution">
    <text evidence="1">The sequence shown here is derived from an EMBL/GenBank/DDBJ whole genome shotgun (WGS) entry which is preliminary data.</text>
</comment>
<dbReference type="EMBL" id="MHWE01000014">
    <property type="protein sequence ID" value="OHB03717.1"/>
    <property type="molecule type" value="Genomic_DNA"/>
</dbReference>
<protein>
    <submittedName>
        <fullName evidence="1">Uncharacterized protein</fullName>
    </submittedName>
</protein>
<proteinExistence type="predicted"/>
<evidence type="ECO:0000313" key="2">
    <source>
        <dbReference type="Proteomes" id="UP000176800"/>
    </source>
</evidence>
<reference evidence="1 2" key="1">
    <citation type="journal article" date="2016" name="Nat. Commun.">
        <title>Thousands of microbial genomes shed light on interconnected biogeochemical processes in an aquifer system.</title>
        <authorList>
            <person name="Anantharaman K."/>
            <person name="Brown C.T."/>
            <person name="Hug L.A."/>
            <person name="Sharon I."/>
            <person name="Castelle C.J."/>
            <person name="Probst A.J."/>
            <person name="Thomas B.C."/>
            <person name="Singh A."/>
            <person name="Wilkins M.J."/>
            <person name="Karaoz U."/>
            <person name="Brodie E.L."/>
            <person name="Williams K.H."/>
            <person name="Hubbard S.S."/>
            <person name="Banfield J.F."/>
        </authorList>
    </citation>
    <scope>NUCLEOTIDE SEQUENCE [LARGE SCALE GENOMIC DNA]</scope>
</reference>
<dbReference type="Proteomes" id="UP000176800">
    <property type="component" value="Unassembled WGS sequence"/>
</dbReference>